<name>A0A074ZZ58_OPIVI</name>
<dbReference type="GeneID" id="20327185"/>
<protein>
    <submittedName>
        <fullName evidence="3">Uncharacterized protein</fullName>
    </submittedName>
</protein>
<keyword evidence="4" id="KW-1185">Reference proteome</keyword>
<organism evidence="3 4">
    <name type="scientific">Opisthorchis viverrini</name>
    <name type="common">Southeast Asian liver fluke</name>
    <dbReference type="NCBI Taxonomy" id="6198"/>
    <lineage>
        <taxon>Eukaryota</taxon>
        <taxon>Metazoa</taxon>
        <taxon>Spiralia</taxon>
        <taxon>Lophotrochozoa</taxon>
        <taxon>Platyhelminthes</taxon>
        <taxon>Trematoda</taxon>
        <taxon>Digenea</taxon>
        <taxon>Opisthorchiida</taxon>
        <taxon>Opisthorchiata</taxon>
        <taxon>Opisthorchiidae</taxon>
        <taxon>Opisthorchis</taxon>
    </lineage>
</organism>
<dbReference type="KEGG" id="ovi:T265_13017"/>
<feature type="coiled-coil region" evidence="1">
    <location>
        <begin position="276"/>
        <end position="335"/>
    </location>
</feature>
<feature type="region of interest" description="Disordered" evidence="2">
    <location>
        <begin position="92"/>
        <end position="118"/>
    </location>
</feature>
<feature type="compositionally biased region" description="Basic and acidic residues" evidence="2">
    <location>
        <begin position="443"/>
        <end position="461"/>
    </location>
</feature>
<dbReference type="Proteomes" id="UP000054324">
    <property type="component" value="Unassembled WGS sequence"/>
</dbReference>
<evidence type="ECO:0000256" key="2">
    <source>
        <dbReference type="SAM" id="MobiDB-lite"/>
    </source>
</evidence>
<dbReference type="RefSeq" id="XP_009165015.1">
    <property type="nucleotide sequence ID" value="XM_009166751.1"/>
</dbReference>
<sequence>MNPYSFKRFLQNPERRRHPVQLVRSDANSVIVQGDLPDCVQNQHTALSSPTPDINPSHVQPAETISTTSLGFSSAIHRSPQEILGTSAFTQTSHPSEVTAPQRGVTSPSTAPLPDVHPSNFVEDLPPLVRCTSHSAWTTHTLDILSGGLPDFISDERQENREQLFSEAESSRYQFPVISPNTPFFDSSSHSSSLPLLPVEETSTVGSGNQFLCRSHEHLLEPPSSPSQPGITQLLRNEPAATLNGVTNVPDATDGFSVLPQPDVPVIGPEQHRYIINSVTSRQSELEKELDQTRRLLIERDRELITVRAQTEVLLREAELRIKSLEHDLAKEKLRSARGHWAFVQLRNHFSVNGEGVPTNLRLPVTTDSYAEVDEAVPVPDSFNVMLSGCCTTDPGRPRSPTEIPIAADRQEPGGIAEGDVLTSLMRYAEPLATENEQFQTESVHEPDNIEEGVHRDVHPM</sequence>
<evidence type="ECO:0000313" key="4">
    <source>
        <dbReference type="Proteomes" id="UP000054324"/>
    </source>
</evidence>
<feature type="region of interest" description="Disordered" evidence="2">
    <location>
        <begin position="434"/>
        <end position="461"/>
    </location>
</feature>
<proteinExistence type="predicted"/>
<dbReference type="AlphaFoldDB" id="A0A074ZZ58"/>
<dbReference type="EMBL" id="KL596648">
    <property type="protein sequence ID" value="KER31277.1"/>
    <property type="molecule type" value="Genomic_DNA"/>
</dbReference>
<dbReference type="OrthoDB" id="6244380at2759"/>
<reference evidence="3 4" key="1">
    <citation type="submission" date="2013-11" db="EMBL/GenBank/DDBJ databases">
        <title>Opisthorchis viverrini - life in the bile duct.</title>
        <authorList>
            <person name="Young N.D."/>
            <person name="Nagarajan N."/>
            <person name="Lin S.J."/>
            <person name="Korhonen P.K."/>
            <person name="Jex A.R."/>
            <person name="Hall R.S."/>
            <person name="Safavi-Hemami H."/>
            <person name="Kaewkong W."/>
            <person name="Bertrand D."/>
            <person name="Gao S."/>
            <person name="Seet Q."/>
            <person name="Wongkham S."/>
            <person name="Teh B.T."/>
            <person name="Wongkham C."/>
            <person name="Intapan P.M."/>
            <person name="Maleewong W."/>
            <person name="Yang X."/>
            <person name="Hu M."/>
            <person name="Wang Z."/>
            <person name="Hofmann A."/>
            <person name="Sternberg P.W."/>
            <person name="Tan P."/>
            <person name="Wang J."/>
            <person name="Gasser R.B."/>
        </authorList>
    </citation>
    <scope>NUCLEOTIDE SEQUENCE [LARGE SCALE GENOMIC DNA]</scope>
</reference>
<dbReference type="CTD" id="20327185"/>
<evidence type="ECO:0000313" key="3">
    <source>
        <dbReference type="EMBL" id="KER31277.1"/>
    </source>
</evidence>
<gene>
    <name evidence="3" type="ORF">T265_13017</name>
</gene>
<evidence type="ECO:0000256" key="1">
    <source>
        <dbReference type="SAM" id="Coils"/>
    </source>
</evidence>
<keyword evidence="1" id="KW-0175">Coiled coil</keyword>
<accession>A0A074ZZ58</accession>